<gene>
    <name evidence="2" type="ORF">TWF694_003998</name>
</gene>
<dbReference type="InterPro" id="IPR042935">
    <property type="entry name" value="Tad1"/>
</dbReference>
<dbReference type="GO" id="GO:0043829">
    <property type="term" value="F:tRNA-specific adenosine-37 deaminase activity"/>
    <property type="evidence" value="ECO:0007669"/>
    <property type="project" value="TreeGrafter"/>
</dbReference>
<accession>A0AAV9WWL9</accession>
<sequence length="421" mass="45936">MEDDKHEDLNQRIAQLALSSFNALPSRCKPRSAEWVPMSAIILVDGRTVPPSLRLASLATGSKCLPANLLPKASGLILHDSHSEILALRGLNRFLLQEAKDLLLPLSPDSASSFLLHDKNYTRTGGGDNDGSPVDQPFQLDPSISIHLFSTEPPCGDASMEFIMSAQQDATPWSPPPNASDTPQSLPGRSYFSSLSVVRRKPSRPDAPPTLSKSCTDKLTLKQFTSVLSSLSSLFISPSSNAYISTFTLPHDKYHPEGYTRAFTHSGRLSKIDTTAKQGSYSFSPFKVTPLSPNSPVIPSYPYPKPPLKDTNTKTSNISVLYINSRNPVIEVLISGVKQGNGQLSNSHDGRKGSVVCRKKMWQLGREIAEVLGNQTLVTTLNSQSYGDMKTLEGHRSNMKNIVIDALGGWEKNFGDDGWTL</sequence>
<dbReference type="InterPro" id="IPR002466">
    <property type="entry name" value="A_deamin"/>
</dbReference>
<name>A0AAV9WWL9_9PEZI</name>
<dbReference type="PANTHER" id="PTHR47803:SF1">
    <property type="entry name" value="TRNA-SPECIFIC ADENOSINE DEAMINASE 1"/>
    <property type="match status" value="1"/>
</dbReference>
<protein>
    <recommendedName>
        <fullName evidence="1">A to I editase domain-containing protein</fullName>
    </recommendedName>
</protein>
<comment type="caution">
    <text evidence="2">The sequence shown here is derived from an EMBL/GenBank/DDBJ whole genome shotgun (WGS) entry which is preliminary data.</text>
</comment>
<dbReference type="PANTHER" id="PTHR47803">
    <property type="entry name" value="TRNA-SPECIFIC ADENOSINE DEAMINASE 1"/>
    <property type="match status" value="1"/>
</dbReference>
<keyword evidence="3" id="KW-1185">Reference proteome</keyword>
<reference evidence="2 3" key="1">
    <citation type="submission" date="2019-10" db="EMBL/GenBank/DDBJ databases">
        <authorList>
            <person name="Palmer J.M."/>
        </authorList>
    </citation>
    <scope>NUCLEOTIDE SEQUENCE [LARGE SCALE GENOMIC DNA]</scope>
    <source>
        <strain evidence="2 3">TWF694</strain>
    </source>
</reference>
<organism evidence="2 3">
    <name type="scientific">Orbilia ellipsospora</name>
    <dbReference type="NCBI Taxonomy" id="2528407"/>
    <lineage>
        <taxon>Eukaryota</taxon>
        <taxon>Fungi</taxon>
        <taxon>Dikarya</taxon>
        <taxon>Ascomycota</taxon>
        <taxon>Pezizomycotina</taxon>
        <taxon>Orbiliomycetes</taxon>
        <taxon>Orbiliales</taxon>
        <taxon>Orbiliaceae</taxon>
        <taxon>Orbilia</taxon>
    </lineage>
</organism>
<evidence type="ECO:0000313" key="2">
    <source>
        <dbReference type="EMBL" id="KAK6528759.1"/>
    </source>
</evidence>
<dbReference type="PROSITE" id="PS50141">
    <property type="entry name" value="A_DEAMIN_EDITASE"/>
    <property type="match status" value="1"/>
</dbReference>
<evidence type="ECO:0000313" key="3">
    <source>
        <dbReference type="Proteomes" id="UP001365542"/>
    </source>
</evidence>
<dbReference type="GO" id="GO:0003723">
    <property type="term" value="F:RNA binding"/>
    <property type="evidence" value="ECO:0007669"/>
    <property type="project" value="InterPro"/>
</dbReference>
<dbReference type="EMBL" id="JAVHJO010000014">
    <property type="protein sequence ID" value="KAK6528759.1"/>
    <property type="molecule type" value="Genomic_DNA"/>
</dbReference>
<proteinExistence type="predicted"/>
<dbReference type="SMART" id="SM00552">
    <property type="entry name" value="ADEAMc"/>
    <property type="match status" value="1"/>
</dbReference>
<dbReference type="GO" id="GO:0002100">
    <property type="term" value="P:tRNA wobble adenosine to inosine editing"/>
    <property type="evidence" value="ECO:0007669"/>
    <property type="project" value="InterPro"/>
</dbReference>
<dbReference type="Pfam" id="PF02137">
    <property type="entry name" value="A_deamin"/>
    <property type="match status" value="1"/>
</dbReference>
<feature type="domain" description="A to I editase" evidence="1">
    <location>
        <begin position="57"/>
        <end position="407"/>
    </location>
</feature>
<dbReference type="Proteomes" id="UP001365542">
    <property type="component" value="Unassembled WGS sequence"/>
</dbReference>
<evidence type="ECO:0000259" key="1">
    <source>
        <dbReference type="PROSITE" id="PS50141"/>
    </source>
</evidence>
<dbReference type="AlphaFoldDB" id="A0AAV9WWL9"/>